<gene>
    <name evidence="2" type="ORF">CTI12_AA394610</name>
</gene>
<evidence type="ECO:0008006" key="4">
    <source>
        <dbReference type="Google" id="ProtNLM"/>
    </source>
</evidence>
<dbReference type="Proteomes" id="UP000245207">
    <property type="component" value="Unassembled WGS sequence"/>
</dbReference>
<feature type="compositionally biased region" description="Polar residues" evidence="1">
    <location>
        <begin position="230"/>
        <end position="254"/>
    </location>
</feature>
<feature type="compositionally biased region" description="Polar residues" evidence="1">
    <location>
        <begin position="265"/>
        <end position="277"/>
    </location>
</feature>
<evidence type="ECO:0000313" key="2">
    <source>
        <dbReference type="EMBL" id="PWA53713.1"/>
    </source>
</evidence>
<feature type="compositionally biased region" description="Basic and acidic residues" evidence="1">
    <location>
        <begin position="10"/>
        <end position="27"/>
    </location>
</feature>
<feature type="compositionally biased region" description="Basic and acidic residues" evidence="1">
    <location>
        <begin position="47"/>
        <end position="66"/>
    </location>
</feature>
<proteinExistence type="predicted"/>
<feature type="region of interest" description="Disordered" evidence="1">
    <location>
        <begin position="186"/>
        <end position="297"/>
    </location>
</feature>
<accession>A0A2U1LXG7</accession>
<dbReference type="AlphaFoldDB" id="A0A2U1LXG7"/>
<feature type="compositionally biased region" description="Basic and acidic residues" evidence="1">
    <location>
        <begin position="192"/>
        <end position="218"/>
    </location>
</feature>
<feature type="region of interest" description="Disordered" evidence="1">
    <location>
        <begin position="328"/>
        <end position="352"/>
    </location>
</feature>
<keyword evidence="3" id="KW-1185">Reference proteome</keyword>
<evidence type="ECO:0000313" key="3">
    <source>
        <dbReference type="Proteomes" id="UP000245207"/>
    </source>
</evidence>
<feature type="region of interest" description="Disordered" evidence="1">
    <location>
        <begin position="1"/>
        <end position="66"/>
    </location>
</feature>
<protein>
    <recommendedName>
        <fullName evidence="4">RNA-directed DNA polymerase, eukaryota, Reverse transcriptase zinc-binding domain protein</fullName>
    </recommendedName>
</protein>
<feature type="compositionally biased region" description="Polar residues" evidence="1">
    <location>
        <begin position="286"/>
        <end position="297"/>
    </location>
</feature>
<name>A0A2U1LXG7_ARTAN</name>
<sequence length="594" mass="67035">MEVHIVSNGENKKDSVNDTNGKVDKGLDNGSDVNKNKVADNNNEQGSMEKCESADEHSTTNKSILDEIKKDDRKTYASATYDNKHDMSRKLFEVPTEVDENGYEYVVLGVGRVGYARVMVEVSAKKCLPDIIEMIYRNKNGGEICRKTVNVVYDWTPPRCSHCCVFGHSDKMCKFCVSNEVPKDVNNTVESSTDKENKSEEGNKNDGKKNDGFEEVRYKKNNGGNKGKRSVSNFNNNGQRKVDGNQNVKQNKFVYQTKVIKEQGEPSNSNKTATKSPVKSPVIAPLNNNNGPCTPNSRKAWKVQGEILEELKRSANKFAGLEVPDDVVEDGNVQNNDKRMNGNGIEENDVYPDKNGIAQGMEGEIIEGIDKGVGLSTTDKQNEVRKYIDDERLHMSGIIETQLKSKKLQKIGDNIFKSWSWVHNMRMCDKGCRIMLGWNSGIVNVNVIHYSKQSMLCKVETITGNMAIFCTIIYAANSGNERRELCKVLEKVQGQQWVNMEWQDLIEHLASMYNGNAINSVVRRLCLAICVYMIWQERNFRLFRDESRSVDLIFQIVCETVKNRLSGLIVKKSVAVKKVEETWNVKFHGTGLKV</sequence>
<reference evidence="2 3" key="1">
    <citation type="journal article" date="2018" name="Mol. Plant">
        <title>The genome of Artemisia annua provides insight into the evolution of Asteraceae family and artemisinin biosynthesis.</title>
        <authorList>
            <person name="Shen Q."/>
            <person name="Zhang L."/>
            <person name="Liao Z."/>
            <person name="Wang S."/>
            <person name="Yan T."/>
            <person name="Shi P."/>
            <person name="Liu M."/>
            <person name="Fu X."/>
            <person name="Pan Q."/>
            <person name="Wang Y."/>
            <person name="Lv Z."/>
            <person name="Lu X."/>
            <person name="Zhang F."/>
            <person name="Jiang W."/>
            <person name="Ma Y."/>
            <person name="Chen M."/>
            <person name="Hao X."/>
            <person name="Li L."/>
            <person name="Tang Y."/>
            <person name="Lv G."/>
            <person name="Zhou Y."/>
            <person name="Sun X."/>
            <person name="Brodelius P.E."/>
            <person name="Rose J.K.C."/>
            <person name="Tang K."/>
        </authorList>
    </citation>
    <scope>NUCLEOTIDE SEQUENCE [LARGE SCALE GENOMIC DNA]</scope>
    <source>
        <strain evidence="3">cv. Huhao1</strain>
        <tissue evidence="2">Leaf</tissue>
    </source>
</reference>
<comment type="caution">
    <text evidence="2">The sequence shown here is derived from an EMBL/GenBank/DDBJ whole genome shotgun (WGS) entry which is preliminary data.</text>
</comment>
<dbReference type="OrthoDB" id="1930966at2759"/>
<evidence type="ECO:0000256" key="1">
    <source>
        <dbReference type="SAM" id="MobiDB-lite"/>
    </source>
</evidence>
<organism evidence="2 3">
    <name type="scientific">Artemisia annua</name>
    <name type="common">Sweet wormwood</name>
    <dbReference type="NCBI Taxonomy" id="35608"/>
    <lineage>
        <taxon>Eukaryota</taxon>
        <taxon>Viridiplantae</taxon>
        <taxon>Streptophyta</taxon>
        <taxon>Embryophyta</taxon>
        <taxon>Tracheophyta</taxon>
        <taxon>Spermatophyta</taxon>
        <taxon>Magnoliopsida</taxon>
        <taxon>eudicotyledons</taxon>
        <taxon>Gunneridae</taxon>
        <taxon>Pentapetalae</taxon>
        <taxon>asterids</taxon>
        <taxon>campanulids</taxon>
        <taxon>Asterales</taxon>
        <taxon>Asteraceae</taxon>
        <taxon>Asteroideae</taxon>
        <taxon>Anthemideae</taxon>
        <taxon>Artemisiinae</taxon>
        <taxon>Artemisia</taxon>
    </lineage>
</organism>
<dbReference type="EMBL" id="PKPP01007322">
    <property type="protein sequence ID" value="PWA53713.1"/>
    <property type="molecule type" value="Genomic_DNA"/>
</dbReference>